<accession>A0A5B7JU14</accession>
<keyword evidence="2" id="KW-1185">Reference proteome</keyword>
<protein>
    <submittedName>
        <fullName evidence="1">Uncharacterized protein</fullName>
    </submittedName>
</protein>
<dbReference type="Proteomes" id="UP000324222">
    <property type="component" value="Unassembled WGS sequence"/>
</dbReference>
<proteinExistence type="predicted"/>
<dbReference type="EMBL" id="VSRR010112058">
    <property type="protein sequence ID" value="MPC97923.1"/>
    <property type="molecule type" value="Genomic_DNA"/>
</dbReference>
<reference evidence="1 2" key="1">
    <citation type="submission" date="2019-05" db="EMBL/GenBank/DDBJ databases">
        <title>Another draft genome of Portunus trituberculatus and its Hox gene families provides insights of decapod evolution.</title>
        <authorList>
            <person name="Jeong J.-H."/>
            <person name="Song I."/>
            <person name="Kim S."/>
            <person name="Choi T."/>
            <person name="Kim D."/>
            <person name="Ryu S."/>
            <person name="Kim W."/>
        </authorList>
    </citation>
    <scope>NUCLEOTIDE SEQUENCE [LARGE SCALE GENOMIC DNA]</scope>
    <source>
        <tissue evidence="1">Muscle</tissue>
    </source>
</reference>
<organism evidence="1 2">
    <name type="scientific">Portunus trituberculatus</name>
    <name type="common">Swimming crab</name>
    <name type="synonym">Neptunus trituberculatus</name>
    <dbReference type="NCBI Taxonomy" id="210409"/>
    <lineage>
        <taxon>Eukaryota</taxon>
        <taxon>Metazoa</taxon>
        <taxon>Ecdysozoa</taxon>
        <taxon>Arthropoda</taxon>
        <taxon>Crustacea</taxon>
        <taxon>Multicrustacea</taxon>
        <taxon>Malacostraca</taxon>
        <taxon>Eumalacostraca</taxon>
        <taxon>Eucarida</taxon>
        <taxon>Decapoda</taxon>
        <taxon>Pleocyemata</taxon>
        <taxon>Brachyura</taxon>
        <taxon>Eubrachyura</taxon>
        <taxon>Portunoidea</taxon>
        <taxon>Portunidae</taxon>
        <taxon>Portuninae</taxon>
        <taxon>Portunus</taxon>
    </lineage>
</organism>
<evidence type="ECO:0000313" key="2">
    <source>
        <dbReference type="Proteomes" id="UP000324222"/>
    </source>
</evidence>
<sequence>MVTPSIGYLKKNLNMFSPPLPAKLRNTPILTQVAFPAACTNQDCSNKTEYVWDIKVACTGHLQVAGEPVSQTCSWPIGLAWSASS</sequence>
<gene>
    <name evidence="1" type="ORF">E2C01_093267</name>
</gene>
<dbReference type="AlphaFoldDB" id="A0A5B7JU14"/>
<name>A0A5B7JU14_PORTR</name>
<evidence type="ECO:0000313" key="1">
    <source>
        <dbReference type="EMBL" id="MPC97923.1"/>
    </source>
</evidence>
<comment type="caution">
    <text evidence="1">The sequence shown here is derived from an EMBL/GenBank/DDBJ whole genome shotgun (WGS) entry which is preliminary data.</text>
</comment>